<gene>
    <name evidence="10" type="ORF">LIER_36462</name>
</gene>
<dbReference type="EMBL" id="BAABME010016713">
    <property type="protein sequence ID" value="GAA0147147.1"/>
    <property type="molecule type" value="Genomic_DNA"/>
</dbReference>
<dbReference type="InterPro" id="IPR003197">
    <property type="entry name" value="QCR7"/>
</dbReference>
<name>A0AAV3PAZ6_LITER</name>
<keyword evidence="4 9" id="KW-0679">Respiratory chain</keyword>
<sequence length="97" mass="11359">MAMTSSFVQALLNPKKNILAAIHMKTVSNRLRKVGLRFEDLYDPMEDMDIKEALNRLPREIVDARIQRLQRAMDLSMKHEELPQDLQVCASRRCEYI</sequence>
<evidence type="ECO:0000256" key="2">
    <source>
        <dbReference type="ARBA" id="ARBA00008554"/>
    </source>
</evidence>
<comment type="function">
    <text evidence="9">Component of the ubiquinol-cytochrome c oxidoreductase, a multisubunit transmembrane complex that is part of the mitochondrial electron transport chain which drives oxidative phosphorylation.</text>
</comment>
<organism evidence="10 11">
    <name type="scientific">Lithospermum erythrorhizon</name>
    <name type="common">Purple gromwell</name>
    <name type="synonym">Lithospermum officinale var. erythrorhizon</name>
    <dbReference type="NCBI Taxonomy" id="34254"/>
    <lineage>
        <taxon>Eukaryota</taxon>
        <taxon>Viridiplantae</taxon>
        <taxon>Streptophyta</taxon>
        <taxon>Embryophyta</taxon>
        <taxon>Tracheophyta</taxon>
        <taxon>Spermatophyta</taxon>
        <taxon>Magnoliopsida</taxon>
        <taxon>eudicotyledons</taxon>
        <taxon>Gunneridae</taxon>
        <taxon>Pentapetalae</taxon>
        <taxon>asterids</taxon>
        <taxon>lamiids</taxon>
        <taxon>Boraginales</taxon>
        <taxon>Boraginaceae</taxon>
        <taxon>Boraginoideae</taxon>
        <taxon>Lithospermeae</taxon>
        <taxon>Lithospermum</taxon>
    </lineage>
</organism>
<comment type="similarity">
    <text evidence="2 9">Belongs to the UQCRB/QCR7 family.</text>
</comment>
<dbReference type="AlphaFoldDB" id="A0AAV3PAZ6"/>
<dbReference type="Gene3D" id="1.10.1090.10">
    <property type="entry name" value="Cytochrome b-c1 complex subunit 7"/>
    <property type="match status" value="1"/>
</dbReference>
<keyword evidence="3 9" id="KW-0813">Transport</keyword>
<dbReference type="FunFam" id="1.10.1090.10:FF:000002">
    <property type="entry name" value="Cytochrome b-c1 complex subunit 7"/>
    <property type="match status" value="1"/>
</dbReference>
<proteinExistence type="inferred from homology"/>
<accession>A0AAV3PAZ6</accession>
<dbReference type="PANTHER" id="PTHR12022">
    <property type="entry name" value="UBIQUINOL-CYTOCHROME C REDUCTASE COMPLEX 14 KD PROTEIN"/>
    <property type="match status" value="1"/>
</dbReference>
<dbReference type="SUPFAM" id="SSF81524">
    <property type="entry name" value="14 kDa protein of cytochrome bc1 complex (Ubiquinol-cytochrome c reductase)"/>
    <property type="match status" value="1"/>
</dbReference>
<evidence type="ECO:0000256" key="9">
    <source>
        <dbReference type="PIRNR" id="PIRNR000022"/>
    </source>
</evidence>
<evidence type="ECO:0000256" key="6">
    <source>
        <dbReference type="ARBA" id="ARBA00022982"/>
    </source>
</evidence>
<evidence type="ECO:0000256" key="3">
    <source>
        <dbReference type="ARBA" id="ARBA00022448"/>
    </source>
</evidence>
<evidence type="ECO:0000256" key="1">
    <source>
        <dbReference type="ARBA" id="ARBA00004443"/>
    </source>
</evidence>
<evidence type="ECO:0000256" key="4">
    <source>
        <dbReference type="ARBA" id="ARBA00022660"/>
    </source>
</evidence>
<keyword evidence="8 9" id="KW-0472">Membrane</keyword>
<reference evidence="10 11" key="1">
    <citation type="submission" date="2024-01" db="EMBL/GenBank/DDBJ databases">
        <title>The complete chloroplast genome sequence of Lithospermum erythrorhizon: insights into the phylogenetic relationship among Boraginaceae species and the maternal lineages of purple gromwells.</title>
        <authorList>
            <person name="Okada T."/>
            <person name="Watanabe K."/>
        </authorList>
    </citation>
    <scope>NUCLEOTIDE SEQUENCE [LARGE SCALE GENOMIC DNA]</scope>
</reference>
<keyword evidence="5 9" id="KW-0999">Mitochondrion inner membrane</keyword>
<dbReference type="InterPro" id="IPR036544">
    <property type="entry name" value="QCR7_sf"/>
</dbReference>
<keyword evidence="11" id="KW-1185">Reference proteome</keyword>
<dbReference type="GO" id="GO:0005743">
    <property type="term" value="C:mitochondrial inner membrane"/>
    <property type="evidence" value="ECO:0007669"/>
    <property type="project" value="UniProtKB-SubCell"/>
</dbReference>
<keyword evidence="7 9" id="KW-0496">Mitochondrion</keyword>
<dbReference type="PANTHER" id="PTHR12022:SF0">
    <property type="entry name" value="CYTOCHROME B-C1 COMPLEX SUBUNIT 7"/>
    <property type="match status" value="1"/>
</dbReference>
<evidence type="ECO:0000313" key="11">
    <source>
        <dbReference type="Proteomes" id="UP001454036"/>
    </source>
</evidence>
<dbReference type="PIRSF" id="PIRSF000022">
    <property type="entry name" value="Bc1_14K"/>
    <property type="match status" value="1"/>
</dbReference>
<dbReference type="GO" id="GO:0006122">
    <property type="term" value="P:mitochondrial electron transport, ubiquinol to cytochrome c"/>
    <property type="evidence" value="ECO:0007669"/>
    <property type="project" value="InterPro"/>
</dbReference>
<protein>
    <recommendedName>
        <fullName evidence="9">Cytochrome b-c1 complex subunit 7</fullName>
    </recommendedName>
</protein>
<evidence type="ECO:0000256" key="8">
    <source>
        <dbReference type="ARBA" id="ARBA00023136"/>
    </source>
</evidence>
<evidence type="ECO:0000313" key="10">
    <source>
        <dbReference type="EMBL" id="GAA0147147.1"/>
    </source>
</evidence>
<comment type="caution">
    <text evidence="10">The sequence shown here is derived from an EMBL/GenBank/DDBJ whole genome shotgun (WGS) entry which is preliminary data.</text>
</comment>
<dbReference type="Proteomes" id="UP001454036">
    <property type="component" value="Unassembled WGS sequence"/>
</dbReference>
<dbReference type="GO" id="GO:0045275">
    <property type="term" value="C:respiratory chain complex III"/>
    <property type="evidence" value="ECO:0007669"/>
    <property type="project" value="InterPro"/>
</dbReference>
<evidence type="ECO:0000256" key="5">
    <source>
        <dbReference type="ARBA" id="ARBA00022792"/>
    </source>
</evidence>
<dbReference type="Pfam" id="PF02271">
    <property type="entry name" value="UCR_14kD"/>
    <property type="match status" value="1"/>
</dbReference>
<evidence type="ECO:0000256" key="7">
    <source>
        <dbReference type="ARBA" id="ARBA00023128"/>
    </source>
</evidence>
<keyword evidence="6 9" id="KW-0249">Electron transport</keyword>
<comment type="subcellular location">
    <subcellularLocation>
        <location evidence="1">Mitochondrion inner membrane</location>
        <topology evidence="1">Peripheral membrane protein</topology>
        <orientation evidence="1">Matrix side</orientation>
    </subcellularLocation>
</comment>